<dbReference type="OrthoDB" id="271111at2759"/>
<evidence type="ECO:0000256" key="1">
    <source>
        <dbReference type="SAM" id="MobiDB-lite"/>
    </source>
</evidence>
<organism evidence="2">
    <name type="scientific">Pectinophora gossypiella</name>
    <name type="common">Cotton pink bollworm</name>
    <name type="synonym">Depressaria gossypiella</name>
    <dbReference type="NCBI Taxonomy" id="13191"/>
    <lineage>
        <taxon>Eukaryota</taxon>
        <taxon>Metazoa</taxon>
        <taxon>Ecdysozoa</taxon>
        <taxon>Arthropoda</taxon>
        <taxon>Hexapoda</taxon>
        <taxon>Insecta</taxon>
        <taxon>Pterygota</taxon>
        <taxon>Neoptera</taxon>
        <taxon>Endopterygota</taxon>
        <taxon>Lepidoptera</taxon>
        <taxon>Glossata</taxon>
        <taxon>Ditrysia</taxon>
        <taxon>Gelechioidea</taxon>
        <taxon>Gelechiidae</taxon>
        <taxon>Apatetrinae</taxon>
        <taxon>Pectinophora</taxon>
    </lineage>
</organism>
<feature type="non-terminal residue" evidence="2">
    <location>
        <position position="141"/>
    </location>
</feature>
<feature type="compositionally biased region" description="Low complexity" evidence="1">
    <location>
        <begin position="106"/>
        <end position="141"/>
    </location>
</feature>
<feature type="region of interest" description="Disordered" evidence="1">
    <location>
        <begin position="1"/>
        <end position="52"/>
    </location>
</feature>
<dbReference type="EMBL" id="GDQN01001057">
    <property type="protein sequence ID" value="JAT89997.1"/>
    <property type="molecule type" value="Transcribed_RNA"/>
</dbReference>
<feature type="compositionally biased region" description="Polar residues" evidence="1">
    <location>
        <begin position="34"/>
        <end position="51"/>
    </location>
</feature>
<sequence>PRDLMELFPREDEGKEEEGDKEQSKRTRVPSFLVDSSNASTENKSRATPDSQKLAAYRGGDIVRSAVNFVASTMTGCGGPTVTGRLGTLTASREANVATTDAPTVAKPTDTKAPSTTTSETGTKSSAAGSDAGTTSSKTGV</sequence>
<protein>
    <submittedName>
        <fullName evidence="2">Uncharacterized protein</fullName>
    </submittedName>
</protein>
<accession>A0A1E1WST9</accession>
<proteinExistence type="predicted"/>
<feature type="non-terminal residue" evidence="2">
    <location>
        <position position="1"/>
    </location>
</feature>
<reference evidence="2" key="1">
    <citation type="submission" date="2015-09" db="EMBL/GenBank/DDBJ databases">
        <title>De novo assembly of Pectinophora gossypiella (Pink Bollworm) gut transcriptome.</title>
        <authorList>
            <person name="Tassone E.E."/>
        </authorList>
    </citation>
    <scope>NUCLEOTIDE SEQUENCE</scope>
</reference>
<feature type="compositionally biased region" description="Basic and acidic residues" evidence="1">
    <location>
        <begin position="1"/>
        <end position="13"/>
    </location>
</feature>
<name>A0A1E1WST9_PECGO</name>
<feature type="compositionally biased region" description="Polar residues" evidence="1">
    <location>
        <begin position="93"/>
        <end position="102"/>
    </location>
</feature>
<evidence type="ECO:0000313" key="2">
    <source>
        <dbReference type="EMBL" id="JAT89997.1"/>
    </source>
</evidence>
<gene>
    <name evidence="2" type="ORF">g.18592</name>
</gene>
<feature type="region of interest" description="Disordered" evidence="1">
    <location>
        <begin position="93"/>
        <end position="141"/>
    </location>
</feature>
<dbReference type="AlphaFoldDB" id="A0A1E1WST9"/>